<organism evidence="1 2">
    <name type="scientific">Duganella lactea</name>
    <dbReference type="NCBI Taxonomy" id="2692173"/>
    <lineage>
        <taxon>Bacteria</taxon>
        <taxon>Pseudomonadati</taxon>
        <taxon>Pseudomonadota</taxon>
        <taxon>Betaproteobacteria</taxon>
        <taxon>Burkholderiales</taxon>
        <taxon>Oxalobacteraceae</taxon>
        <taxon>Telluria group</taxon>
        <taxon>Duganella</taxon>
    </lineage>
</organism>
<dbReference type="EMBL" id="WWCO01000011">
    <property type="protein sequence ID" value="MYM35938.1"/>
    <property type="molecule type" value="Genomic_DNA"/>
</dbReference>
<reference evidence="1 2" key="1">
    <citation type="submission" date="2019-12" db="EMBL/GenBank/DDBJ databases">
        <title>Novel species isolated from a subtropical stream in China.</title>
        <authorList>
            <person name="Lu H."/>
        </authorList>
    </citation>
    <scope>NUCLEOTIDE SEQUENCE [LARGE SCALE GENOMIC DNA]</scope>
    <source>
        <strain evidence="1 2">FT94W</strain>
    </source>
</reference>
<evidence type="ECO:0000313" key="2">
    <source>
        <dbReference type="Proteomes" id="UP000449678"/>
    </source>
</evidence>
<name>A0ABW9V8H6_9BURK</name>
<accession>A0ABW9V8H6</accession>
<dbReference type="InterPro" id="IPR014056">
    <property type="entry name" value="TypeIITA-like_toxin_pred"/>
</dbReference>
<gene>
    <name evidence="1" type="ORF">GTP38_16510</name>
</gene>
<dbReference type="RefSeq" id="WP_160991317.1">
    <property type="nucleotide sequence ID" value="NZ_WWCO01000011.1"/>
</dbReference>
<protein>
    <submittedName>
        <fullName evidence="1">Type II toxin-antitoxin system RelE/ParE family toxin</fullName>
    </submittedName>
</protein>
<proteinExistence type="predicted"/>
<dbReference type="InterPro" id="IPR009241">
    <property type="entry name" value="HigB-like"/>
</dbReference>
<dbReference type="PANTHER" id="PTHR41791">
    <property type="entry name" value="SSL7039 PROTEIN"/>
    <property type="match status" value="1"/>
</dbReference>
<sequence length="101" mass="11644">MITIIQTKVFQRWPTRLPDRNARLIINERLFRLSNGLSSDVEPVGEGVGELRIHYGPGYRVYFLTRGTAVIILLCGGNKSSQPRDIRRAKRLAQQWRKDHA</sequence>
<dbReference type="Pfam" id="PF05973">
    <property type="entry name" value="Gp49"/>
    <property type="match status" value="1"/>
</dbReference>
<dbReference type="PANTHER" id="PTHR41791:SF1">
    <property type="entry name" value="SSL7039 PROTEIN"/>
    <property type="match status" value="1"/>
</dbReference>
<dbReference type="PIRSF" id="PIRSF028744">
    <property type="entry name" value="Addict_mod_HI1419"/>
    <property type="match status" value="1"/>
</dbReference>
<evidence type="ECO:0000313" key="1">
    <source>
        <dbReference type="EMBL" id="MYM35938.1"/>
    </source>
</evidence>
<dbReference type="Proteomes" id="UP000449678">
    <property type="component" value="Unassembled WGS sequence"/>
</dbReference>
<keyword evidence="2" id="KW-1185">Reference proteome</keyword>
<dbReference type="NCBIfam" id="TIGR02683">
    <property type="entry name" value="upstrm_HI1419"/>
    <property type="match status" value="1"/>
</dbReference>
<comment type="caution">
    <text evidence="1">The sequence shown here is derived from an EMBL/GenBank/DDBJ whole genome shotgun (WGS) entry which is preliminary data.</text>
</comment>